<evidence type="ECO:0000313" key="4">
    <source>
        <dbReference type="EMBL" id="KGN32646.1"/>
    </source>
</evidence>
<feature type="coiled-coil region" evidence="2">
    <location>
        <begin position="83"/>
        <end position="110"/>
    </location>
</feature>
<dbReference type="PROSITE" id="PS50937">
    <property type="entry name" value="HTH_MERR_2"/>
    <property type="match status" value="1"/>
</dbReference>
<dbReference type="Proteomes" id="UP000030002">
    <property type="component" value="Unassembled WGS sequence"/>
</dbReference>
<dbReference type="GO" id="GO:0003677">
    <property type="term" value="F:DNA binding"/>
    <property type="evidence" value="ECO:0007669"/>
    <property type="project" value="UniProtKB-KW"/>
</dbReference>
<feature type="domain" description="HTH merR-type" evidence="3">
    <location>
        <begin position="1"/>
        <end position="68"/>
    </location>
</feature>
<dbReference type="Pfam" id="PF13411">
    <property type="entry name" value="MerR_1"/>
    <property type="match status" value="1"/>
</dbReference>
<accession>A0A0A0JAK8</accession>
<dbReference type="SUPFAM" id="SSF55136">
    <property type="entry name" value="Probable bacterial effector-binding domain"/>
    <property type="match status" value="1"/>
</dbReference>
<dbReference type="SMART" id="SM00871">
    <property type="entry name" value="AraC_E_bind"/>
    <property type="match status" value="1"/>
</dbReference>
<dbReference type="Gene3D" id="1.10.1660.10">
    <property type="match status" value="1"/>
</dbReference>
<dbReference type="EMBL" id="AVPJ01000006">
    <property type="protein sequence ID" value="KGN32646.1"/>
    <property type="molecule type" value="Genomic_DNA"/>
</dbReference>
<dbReference type="SMART" id="SM00422">
    <property type="entry name" value="HTH_MERR"/>
    <property type="match status" value="1"/>
</dbReference>
<dbReference type="eggNOG" id="COG4978">
    <property type="taxonomic scope" value="Bacteria"/>
</dbReference>
<evidence type="ECO:0000313" key="5">
    <source>
        <dbReference type="Proteomes" id="UP000030002"/>
    </source>
</evidence>
<dbReference type="PANTHER" id="PTHR30204">
    <property type="entry name" value="REDOX-CYCLING DRUG-SENSING TRANSCRIPTIONAL ACTIVATOR SOXR"/>
    <property type="match status" value="1"/>
</dbReference>
<dbReference type="InterPro" id="IPR047057">
    <property type="entry name" value="MerR_fam"/>
</dbReference>
<keyword evidence="2" id="KW-0175">Coiled coil</keyword>
<dbReference type="PANTHER" id="PTHR30204:SF97">
    <property type="entry name" value="MERR FAMILY REGULATORY PROTEIN"/>
    <property type="match status" value="1"/>
</dbReference>
<keyword evidence="5" id="KW-1185">Reference proteome</keyword>
<dbReference type="InterPro" id="IPR009061">
    <property type="entry name" value="DNA-bd_dom_put_sf"/>
</dbReference>
<dbReference type="InterPro" id="IPR029442">
    <property type="entry name" value="GyrI-like"/>
</dbReference>
<dbReference type="Pfam" id="PF06445">
    <property type="entry name" value="GyrI-like"/>
    <property type="match status" value="1"/>
</dbReference>
<dbReference type="Gene3D" id="3.20.80.10">
    <property type="entry name" value="Regulatory factor, effector binding domain"/>
    <property type="match status" value="1"/>
</dbReference>
<dbReference type="InterPro" id="IPR010499">
    <property type="entry name" value="AraC_E-bd"/>
</dbReference>
<evidence type="ECO:0000256" key="2">
    <source>
        <dbReference type="SAM" id="Coils"/>
    </source>
</evidence>
<evidence type="ECO:0000259" key="3">
    <source>
        <dbReference type="PROSITE" id="PS50937"/>
    </source>
</evidence>
<dbReference type="SUPFAM" id="SSF46955">
    <property type="entry name" value="Putative DNA-binding domain"/>
    <property type="match status" value="1"/>
</dbReference>
<dbReference type="STRING" id="1385520.N802_17750"/>
<dbReference type="AlphaFoldDB" id="A0A0A0JAK8"/>
<comment type="caution">
    <text evidence="4">The sequence shown here is derived from an EMBL/GenBank/DDBJ whole genome shotgun (WGS) entry which is preliminary data.</text>
</comment>
<dbReference type="eggNOG" id="COG0789">
    <property type="taxonomic scope" value="Bacteria"/>
</dbReference>
<dbReference type="InterPro" id="IPR011256">
    <property type="entry name" value="Reg_factor_effector_dom_sf"/>
</dbReference>
<gene>
    <name evidence="4" type="ORF">N802_17750</name>
</gene>
<name>A0A0A0JAK8_9MICO</name>
<evidence type="ECO:0000256" key="1">
    <source>
        <dbReference type="ARBA" id="ARBA00023125"/>
    </source>
</evidence>
<dbReference type="GO" id="GO:0003700">
    <property type="term" value="F:DNA-binding transcription factor activity"/>
    <property type="evidence" value="ECO:0007669"/>
    <property type="project" value="InterPro"/>
</dbReference>
<organism evidence="4 5">
    <name type="scientific">Knoellia sinensis KCTC 19936</name>
    <dbReference type="NCBI Taxonomy" id="1385520"/>
    <lineage>
        <taxon>Bacteria</taxon>
        <taxon>Bacillati</taxon>
        <taxon>Actinomycetota</taxon>
        <taxon>Actinomycetes</taxon>
        <taxon>Micrococcales</taxon>
        <taxon>Intrasporangiaceae</taxon>
        <taxon>Knoellia</taxon>
    </lineage>
</organism>
<dbReference type="InterPro" id="IPR000551">
    <property type="entry name" value="MerR-type_HTH_dom"/>
</dbReference>
<dbReference type="CDD" id="cd01107">
    <property type="entry name" value="HTH_BmrR"/>
    <property type="match status" value="1"/>
</dbReference>
<protein>
    <submittedName>
        <fullName evidence="4">MerR family transcriptional regulator</fullName>
    </submittedName>
</protein>
<sequence length="264" mass="28809">MGEFALHGQVSVRMLRHYDALGLLVPAAVDGHSGYRRYTAEQLSRLNRLVALKDLGFGLSEIGPILDADVSADELRAMLALRRSQVAARIEEDQTRLAEIERRLRTIEKEHTMTDLKFITKPLPELTLAQRTGTATDQSQIGPAIGPLFAALLTDAGRAGLDVEQPTVAWYDGDADTLRFAAGMPLAANESIPGYEVETLPASARAVTVVHHGSMETIGDTWQALMQYIGAAGLSPTDRCREVYISTPQDDPDSWVTELQQPVS</sequence>
<keyword evidence="1" id="KW-0238">DNA-binding</keyword>
<reference evidence="4 5" key="1">
    <citation type="submission" date="2013-08" db="EMBL/GenBank/DDBJ databases">
        <title>The genome sequence of Knoellia sinensis.</title>
        <authorList>
            <person name="Zhu W."/>
            <person name="Wang G."/>
        </authorList>
    </citation>
    <scope>NUCLEOTIDE SEQUENCE [LARGE SCALE GENOMIC DNA]</scope>
    <source>
        <strain evidence="4 5">KCTC 19936</strain>
    </source>
</reference>
<proteinExistence type="predicted"/>